<protein>
    <submittedName>
        <fullName evidence="1">Uncharacterized protein</fullName>
    </submittedName>
</protein>
<keyword evidence="2" id="KW-1185">Reference proteome</keyword>
<comment type="caution">
    <text evidence="1">The sequence shown here is derived from an EMBL/GenBank/DDBJ whole genome shotgun (WGS) entry which is preliminary data.</text>
</comment>
<name>A0A1V4JYB8_PATFA</name>
<dbReference type="Proteomes" id="UP000190648">
    <property type="component" value="Unassembled WGS sequence"/>
</dbReference>
<sequence length="201" mass="22737">MFFEEQVVSSMMANATPIRPQPGSQSISQSVIIMKWPTGLNNSFGHLQRMHHQLKSLVAKVIRQIAHFSWCILADNRYAEYKTSSCFQKLWTWVSQIQIWEFVAKTLGSHCMRKCLTAKVIPLVSPYSRCLAHNKCFSRQQLSEKYLNQSPEKGNISFTWVECFCLQPDSSKGGKVNSKHSGNSKHCILSEVCSPAHGGGR</sequence>
<organism evidence="1 2">
    <name type="scientific">Patagioenas fasciata monilis</name>
    <dbReference type="NCBI Taxonomy" id="372326"/>
    <lineage>
        <taxon>Eukaryota</taxon>
        <taxon>Metazoa</taxon>
        <taxon>Chordata</taxon>
        <taxon>Craniata</taxon>
        <taxon>Vertebrata</taxon>
        <taxon>Euteleostomi</taxon>
        <taxon>Archelosauria</taxon>
        <taxon>Archosauria</taxon>
        <taxon>Dinosauria</taxon>
        <taxon>Saurischia</taxon>
        <taxon>Theropoda</taxon>
        <taxon>Coelurosauria</taxon>
        <taxon>Aves</taxon>
        <taxon>Neognathae</taxon>
        <taxon>Neoaves</taxon>
        <taxon>Columbimorphae</taxon>
        <taxon>Columbiformes</taxon>
        <taxon>Columbidae</taxon>
        <taxon>Patagioenas</taxon>
    </lineage>
</organism>
<dbReference type="EMBL" id="LSYS01005497">
    <property type="protein sequence ID" value="OPJ77212.1"/>
    <property type="molecule type" value="Genomic_DNA"/>
</dbReference>
<evidence type="ECO:0000313" key="1">
    <source>
        <dbReference type="EMBL" id="OPJ77212.1"/>
    </source>
</evidence>
<reference evidence="1 2" key="1">
    <citation type="submission" date="2016-02" db="EMBL/GenBank/DDBJ databases">
        <title>Band-tailed pigeon sequencing and assembly.</title>
        <authorList>
            <person name="Soares A.E."/>
            <person name="Novak B.J."/>
            <person name="Rice E.S."/>
            <person name="O'Connell B."/>
            <person name="Chang D."/>
            <person name="Weber S."/>
            <person name="Shapiro B."/>
        </authorList>
    </citation>
    <scope>NUCLEOTIDE SEQUENCE [LARGE SCALE GENOMIC DNA]</scope>
    <source>
        <strain evidence="1">BTP2013</strain>
        <tissue evidence="1">Blood</tissue>
    </source>
</reference>
<proteinExistence type="predicted"/>
<accession>A0A1V4JYB8</accession>
<evidence type="ECO:0000313" key="2">
    <source>
        <dbReference type="Proteomes" id="UP000190648"/>
    </source>
</evidence>
<dbReference type="AlphaFoldDB" id="A0A1V4JYB8"/>
<gene>
    <name evidence="1" type="ORF">AV530_007591</name>
</gene>